<dbReference type="PROSITE" id="PS50127">
    <property type="entry name" value="UBC_2"/>
    <property type="match status" value="1"/>
</dbReference>
<dbReference type="InterPro" id="IPR016135">
    <property type="entry name" value="UBQ-conjugating_enzyme/RWD"/>
</dbReference>
<dbReference type="InterPro" id="IPR023313">
    <property type="entry name" value="UBQ-conjugating_AS"/>
</dbReference>
<name>A0A914I4L6_GLORO</name>
<comment type="similarity">
    <text evidence="4">Belongs to the ubiquitin-conjugating enzyme family.</text>
</comment>
<keyword evidence="4" id="KW-0547">Nucleotide-binding</keyword>
<feature type="active site" description="Glycyl thioester intermediate" evidence="3">
    <location>
        <position position="87"/>
    </location>
</feature>
<keyword evidence="2 4" id="KW-0833">Ubl conjugation pathway</keyword>
<keyword evidence="6" id="KW-1185">Reference proteome</keyword>
<evidence type="ECO:0000256" key="1">
    <source>
        <dbReference type="ARBA" id="ARBA00022679"/>
    </source>
</evidence>
<dbReference type="Proteomes" id="UP000887572">
    <property type="component" value="Unplaced"/>
</dbReference>
<evidence type="ECO:0000313" key="6">
    <source>
        <dbReference type="Proteomes" id="UP000887572"/>
    </source>
</evidence>
<dbReference type="GO" id="GO:0016740">
    <property type="term" value="F:transferase activity"/>
    <property type="evidence" value="ECO:0007669"/>
    <property type="project" value="UniProtKB-KW"/>
</dbReference>
<evidence type="ECO:0000256" key="3">
    <source>
        <dbReference type="PROSITE-ProRule" id="PRU10133"/>
    </source>
</evidence>
<dbReference type="FunFam" id="3.10.110.10:FF:000002">
    <property type="entry name" value="Ubiquitin-conjugating enzyme E2 D3"/>
    <property type="match status" value="1"/>
</dbReference>
<keyword evidence="4" id="KW-0067">ATP-binding</keyword>
<dbReference type="InterPro" id="IPR050113">
    <property type="entry name" value="Ub_conjugating_enzyme"/>
</dbReference>
<proteinExistence type="inferred from homology"/>
<dbReference type="AlphaFoldDB" id="A0A914I4L6"/>
<keyword evidence="1" id="KW-0808">Transferase</keyword>
<dbReference type="SMART" id="SM00212">
    <property type="entry name" value="UBCc"/>
    <property type="match status" value="1"/>
</dbReference>
<dbReference type="GO" id="GO:0005524">
    <property type="term" value="F:ATP binding"/>
    <property type="evidence" value="ECO:0007669"/>
    <property type="project" value="UniProtKB-UniRule"/>
</dbReference>
<dbReference type="Pfam" id="PF00179">
    <property type="entry name" value="UQ_con"/>
    <property type="match status" value="1"/>
</dbReference>
<dbReference type="SUPFAM" id="SSF54495">
    <property type="entry name" value="UBC-like"/>
    <property type="match status" value="1"/>
</dbReference>
<dbReference type="GO" id="GO:0032446">
    <property type="term" value="P:protein modification by small protein conjugation"/>
    <property type="evidence" value="ECO:0007669"/>
    <property type="project" value="UniProtKB-ARBA"/>
</dbReference>
<dbReference type="WBParaSite" id="Gr19_v10_g7472.t1">
    <property type="protein sequence ID" value="Gr19_v10_g7472.t1"/>
    <property type="gene ID" value="Gr19_v10_g7472"/>
</dbReference>
<evidence type="ECO:0000259" key="5">
    <source>
        <dbReference type="PROSITE" id="PS50127"/>
    </source>
</evidence>
<sequence length="149" mass="16850">MAAMNRIKQELKDLEREPVATYTAGPVDNSNLLIWNASIQGPPDSPYEGGTFKLRIEFPKEYPFRPPHCTFTTRVYHPNVSNNGAICLDILKDKWAPALTVSKVLISICAFLCDPNATNPMNTEVGRVYRTNRAKFDATAREWTQKYAK</sequence>
<dbReference type="PROSITE" id="PS00183">
    <property type="entry name" value="UBC_1"/>
    <property type="match status" value="1"/>
</dbReference>
<evidence type="ECO:0000256" key="2">
    <source>
        <dbReference type="ARBA" id="ARBA00022786"/>
    </source>
</evidence>
<protein>
    <submittedName>
        <fullName evidence="7">UBC core domain-containing protein</fullName>
    </submittedName>
</protein>
<organism evidence="6 7">
    <name type="scientific">Globodera rostochiensis</name>
    <name type="common">Golden nematode worm</name>
    <name type="synonym">Heterodera rostochiensis</name>
    <dbReference type="NCBI Taxonomy" id="31243"/>
    <lineage>
        <taxon>Eukaryota</taxon>
        <taxon>Metazoa</taxon>
        <taxon>Ecdysozoa</taxon>
        <taxon>Nematoda</taxon>
        <taxon>Chromadorea</taxon>
        <taxon>Rhabditida</taxon>
        <taxon>Tylenchina</taxon>
        <taxon>Tylenchomorpha</taxon>
        <taxon>Tylenchoidea</taxon>
        <taxon>Heteroderidae</taxon>
        <taxon>Heteroderinae</taxon>
        <taxon>Globodera</taxon>
    </lineage>
</organism>
<evidence type="ECO:0000256" key="4">
    <source>
        <dbReference type="RuleBase" id="RU362109"/>
    </source>
</evidence>
<feature type="domain" description="UBC core" evidence="5">
    <location>
        <begin position="2"/>
        <end position="149"/>
    </location>
</feature>
<evidence type="ECO:0000313" key="7">
    <source>
        <dbReference type="WBParaSite" id="Gr19_v10_g7472.t1"/>
    </source>
</evidence>
<accession>A0A914I4L6</accession>
<reference evidence="7" key="1">
    <citation type="submission" date="2022-11" db="UniProtKB">
        <authorList>
            <consortium name="WormBaseParasite"/>
        </authorList>
    </citation>
    <scope>IDENTIFICATION</scope>
</reference>
<dbReference type="InterPro" id="IPR000608">
    <property type="entry name" value="UBC"/>
</dbReference>
<dbReference type="Gene3D" id="3.10.110.10">
    <property type="entry name" value="Ubiquitin Conjugating Enzyme"/>
    <property type="match status" value="1"/>
</dbReference>
<dbReference type="PANTHER" id="PTHR24067">
    <property type="entry name" value="UBIQUITIN-CONJUGATING ENZYME E2"/>
    <property type="match status" value="1"/>
</dbReference>